<dbReference type="InterPro" id="IPR009003">
    <property type="entry name" value="Peptidase_S1_PA"/>
</dbReference>
<keyword evidence="6" id="KW-0865">Zymogen</keyword>
<evidence type="ECO:0000256" key="8">
    <source>
        <dbReference type="SAM" id="SignalP"/>
    </source>
</evidence>
<dbReference type="SMART" id="SM00020">
    <property type="entry name" value="Tryp_SPc"/>
    <property type="match status" value="1"/>
</dbReference>
<dbReference type="AlphaFoldDB" id="A0A0M4EPD9"/>
<name>A0A0M4EPD9_DROBS</name>
<feature type="signal peptide" evidence="8">
    <location>
        <begin position="1"/>
        <end position="19"/>
    </location>
</feature>
<dbReference type="InterPro" id="IPR001254">
    <property type="entry name" value="Trypsin_dom"/>
</dbReference>
<dbReference type="PANTHER" id="PTHR24276">
    <property type="entry name" value="POLYSERASE-RELATED"/>
    <property type="match status" value="1"/>
</dbReference>
<dbReference type="GO" id="GO:0006508">
    <property type="term" value="P:proteolysis"/>
    <property type="evidence" value="ECO:0007669"/>
    <property type="project" value="UniProtKB-KW"/>
</dbReference>
<sequence length="260" mass="29110">MFSQLKQLILVLLLPMLMAEELANDTEHTSEKIEPRIYGGARTTITKLGGYAVQICQQTKLICTGTLISTKHVVTSAHCVENKSYRMYHVVSGETKHRSKLRTIAKLNYIADARLHPDYNKFNFIADIAVLKVTHPIRSVYVGYLPICKSKLAAKDVVTIAGWGETEHTDDSLRTLTVPVIDKKECEDKVKFDLPDNVICAGSYNSKTVCNGDSGGPLVFKGQLCGVSTWTYECGNRQQPDIFMSTYAYKDFIKKCVEQM</sequence>
<evidence type="ECO:0000256" key="2">
    <source>
        <dbReference type="ARBA" id="ARBA00022670"/>
    </source>
</evidence>
<feature type="domain" description="Peptidase S1" evidence="9">
    <location>
        <begin position="37"/>
        <end position="258"/>
    </location>
</feature>
<dbReference type="InterPro" id="IPR001314">
    <property type="entry name" value="Peptidase_S1A"/>
</dbReference>
<dbReference type="FunFam" id="2.40.10.10:FF:000068">
    <property type="entry name" value="transmembrane protease serine 2"/>
    <property type="match status" value="1"/>
</dbReference>
<evidence type="ECO:0000256" key="3">
    <source>
        <dbReference type="ARBA" id="ARBA00022729"/>
    </source>
</evidence>
<dbReference type="OMA" id="CGISTWT"/>
<keyword evidence="11" id="KW-1185">Reference proteome</keyword>
<accession>A0A0M4EPD9</accession>
<evidence type="ECO:0000313" key="10">
    <source>
        <dbReference type="EMBL" id="ALC47640.1"/>
    </source>
</evidence>
<dbReference type="InterPro" id="IPR050430">
    <property type="entry name" value="Peptidase_S1"/>
</dbReference>
<dbReference type="STRING" id="30019.A0A0M4EPD9"/>
<dbReference type="EMBL" id="CP012526">
    <property type="protein sequence ID" value="ALC47640.1"/>
    <property type="molecule type" value="Genomic_DNA"/>
</dbReference>
<gene>
    <name evidence="10" type="ORF">Dbus_chr3Rg2390</name>
</gene>
<feature type="chain" id="PRO_5005793828" evidence="8">
    <location>
        <begin position="20"/>
        <end position="260"/>
    </location>
</feature>
<evidence type="ECO:0000256" key="6">
    <source>
        <dbReference type="ARBA" id="ARBA00023145"/>
    </source>
</evidence>
<dbReference type="CDD" id="cd00190">
    <property type="entry name" value="Tryp_SPc"/>
    <property type="match status" value="1"/>
</dbReference>
<proteinExistence type="inferred from homology"/>
<keyword evidence="5" id="KW-0720">Serine protease</keyword>
<protein>
    <submittedName>
        <fullName evidence="10">CG4815</fullName>
    </submittedName>
</protein>
<dbReference type="SUPFAM" id="SSF50494">
    <property type="entry name" value="Trypsin-like serine proteases"/>
    <property type="match status" value="1"/>
</dbReference>
<keyword evidence="2" id="KW-0645">Protease</keyword>
<dbReference type="Pfam" id="PF00089">
    <property type="entry name" value="Trypsin"/>
    <property type="match status" value="1"/>
</dbReference>
<dbReference type="PRINTS" id="PR00722">
    <property type="entry name" value="CHYMOTRYPSIN"/>
</dbReference>
<evidence type="ECO:0000256" key="7">
    <source>
        <dbReference type="ARBA" id="ARBA00023157"/>
    </source>
</evidence>
<dbReference type="InterPro" id="IPR043504">
    <property type="entry name" value="Peptidase_S1_PA_chymotrypsin"/>
</dbReference>
<evidence type="ECO:0000256" key="4">
    <source>
        <dbReference type="ARBA" id="ARBA00022801"/>
    </source>
</evidence>
<dbReference type="Gene3D" id="2.40.10.10">
    <property type="entry name" value="Trypsin-like serine proteases"/>
    <property type="match status" value="1"/>
</dbReference>
<reference evidence="10 11" key="1">
    <citation type="submission" date="2015-08" db="EMBL/GenBank/DDBJ databases">
        <title>Ancestral chromatin configuration constrains chromatin evolution on differentiating sex chromosomes in Drosophila.</title>
        <authorList>
            <person name="Zhou Q."/>
            <person name="Bachtrog D."/>
        </authorList>
    </citation>
    <scope>NUCLEOTIDE SEQUENCE [LARGE SCALE GENOMIC DNA]</scope>
    <source>
        <tissue evidence="10">Whole larvae</tissue>
    </source>
</reference>
<dbReference type="Proteomes" id="UP000494163">
    <property type="component" value="Chromosome 3R"/>
</dbReference>
<organism evidence="10 11">
    <name type="scientific">Drosophila busckii</name>
    <name type="common">Fruit fly</name>
    <dbReference type="NCBI Taxonomy" id="30019"/>
    <lineage>
        <taxon>Eukaryota</taxon>
        <taxon>Metazoa</taxon>
        <taxon>Ecdysozoa</taxon>
        <taxon>Arthropoda</taxon>
        <taxon>Hexapoda</taxon>
        <taxon>Insecta</taxon>
        <taxon>Pterygota</taxon>
        <taxon>Neoptera</taxon>
        <taxon>Endopterygota</taxon>
        <taxon>Diptera</taxon>
        <taxon>Brachycera</taxon>
        <taxon>Muscomorpha</taxon>
        <taxon>Ephydroidea</taxon>
        <taxon>Drosophilidae</taxon>
        <taxon>Drosophila</taxon>
    </lineage>
</organism>
<evidence type="ECO:0000256" key="5">
    <source>
        <dbReference type="ARBA" id="ARBA00022825"/>
    </source>
</evidence>
<keyword evidence="4" id="KW-0378">Hydrolase</keyword>
<dbReference type="OrthoDB" id="546450at2759"/>
<dbReference type="PROSITE" id="PS50240">
    <property type="entry name" value="TRYPSIN_DOM"/>
    <property type="match status" value="1"/>
</dbReference>
<dbReference type="PROSITE" id="PS00135">
    <property type="entry name" value="TRYPSIN_SER"/>
    <property type="match status" value="1"/>
</dbReference>
<dbReference type="PANTHER" id="PTHR24276:SF94">
    <property type="entry name" value="AT20289P-RELATED"/>
    <property type="match status" value="1"/>
</dbReference>
<evidence type="ECO:0000256" key="1">
    <source>
        <dbReference type="ARBA" id="ARBA00007664"/>
    </source>
</evidence>
<evidence type="ECO:0000259" key="9">
    <source>
        <dbReference type="PROSITE" id="PS50240"/>
    </source>
</evidence>
<keyword evidence="7" id="KW-1015">Disulfide bond</keyword>
<keyword evidence="3 8" id="KW-0732">Signal</keyword>
<feature type="non-terminal residue" evidence="10">
    <location>
        <position position="260"/>
    </location>
</feature>
<dbReference type="InterPro" id="IPR033116">
    <property type="entry name" value="TRYPSIN_SER"/>
</dbReference>
<dbReference type="SMR" id="A0A0M4EPD9"/>
<comment type="similarity">
    <text evidence="1">Belongs to the peptidase S1 family.</text>
</comment>
<evidence type="ECO:0000313" key="11">
    <source>
        <dbReference type="Proteomes" id="UP000494163"/>
    </source>
</evidence>
<dbReference type="GO" id="GO:0004252">
    <property type="term" value="F:serine-type endopeptidase activity"/>
    <property type="evidence" value="ECO:0007669"/>
    <property type="project" value="InterPro"/>
</dbReference>